<protein>
    <recommendedName>
        <fullName evidence="1">Dienelactone hydrolase domain-containing protein</fullName>
    </recommendedName>
</protein>
<evidence type="ECO:0000313" key="2">
    <source>
        <dbReference type="EMBL" id="SVD53185.1"/>
    </source>
</evidence>
<organism evidence="2">
    <name type="scientific">marine metagenome</name>
    <dbReference type="NCBI Taxonomy" id="408172"/>
    <lineage>
        <taxon>unclassified sequences</taxon>
        <taxon>metagenomes</taxon>
        <taxon>ecological metagenomes</taxon>
    </lineage>
</organism>
<name>A0A382W4H6_9ZZZZ</name>
<feature type="non-terminal residue" evidence="2">
    <location>
        <position position="1"/>
    </location>
</feature>
<feature type="domain" description="Dienelactone hydrolase" evidence="1">
    <location>
        <begin position="103"/>
        <end position="208"/>
    </location>
</feature>
<accession>A0A382W4H6</accession>
<dbReference type="SUPFAM" id="SSF53474">
    <property type="entry name" value="alpha/beta-Hydrolases"/>
    <property type="match status" value="1"/>
</dbReference>
<dbReference type="AlphaFoldDB" id="A0A382W4H6"/>
<dbReference type="GO" id="GO:0016787">
    <property type="term" value="F:hydrolase activity"/>
    <property type="evidence" value="ECO:0007669"/>
    <property type="project" value="InterPro"/>
</dbReference>
<dbReference type="Gene3D" id="3.40.50.1820">
    <property type="entry name" value="alpha/beta hydrolase"/>
    <property type="match status" value="1"/>
</dbReference>
<evidence type="ECO:0000259" key="1">
    <source>
        <dbReference type="Pfam" id="PF01738"/>
    </source>
</evidence>
<reference evidence="2" key="1">
    <citation type="submission" date="2018-05" db="EMBL/GenBank/DDBJ databases">
        <authorList>
            <person name="Lanie J.A."/>
            <person name="Ng W.-L."/>
            <person name="Kazmierczak K.M."/>
            <person name="Andrzejewski T.M."/>
            <person name="Davidsen T.M."/>
            <person name="Wayne K.J."/>
            <person name="Tettelin H."/>
            <person name="Glass J.I."/>
            <person name="Rusch D."/>
            <person name="Podicherti R."/>
            <person name="Tsui H.-C.T."/>
            <person name="Winkler M.E."/>
        </authorList>
    </citation>
    <scope>NUCLEOTIDE SEQUENCE</scope>
</reference>
<gene>
    <name evidence="2" type="ORF">METZ01_LOCUS406039</name>
</gene>
<dbReference type="InterPro" id="IPR029058">
    <property type="entry name" value="AB_hydrolase_fold"/>
</dbReference>
<dbReference type="EMBL" id="UINC01156646">
    <property type="protein sequence ID" value="SVD53185.1"/>
    <property type="molecule type" value="Genomic_DNA"/>
</dbReference>
<dbReference type="InterPro" id="IPR002925">
    <property type="entry name" value="Dienelactn_hydro"/>
</dbReference>
<sequence length="211" mass="23561">VKFSLIVTFLITSSFAQQEGERIEFTSSNPFSFYHVITDLENQEPQKVYGILRFPEGVERKNLPMVFGVAGSLAWSNHHLEYLKMYRDMGMATFELKSFASRDITSTVGTQVEVTSAMMILDAYKALAVLGNDPRIDLDRVGITGWSLGGSVALFSAWQPLKNAITSQHSFKAHLPIYPPCIIDLESIEFSDEPIHILIGELDNWVPAVAC</sequence>
<feature type="non-terminal residue" evidence="2">
    <location>
        <position position="211"/>
    </location>
</feature>
<dbReference type="Pfam" id="PF01738">
    <property type="entry name" value="DLH"/>
    <property type="match status" value="1"/>
</dbReference>
<proteinExistence type="predicted"/>